<protein>
    <submittedName>
        <fullName evidence="5">Uncharacterized protein</fullName>
    </submittedName>
</protein>
<evidence type="ECO:0000256" key="1">
    <source>
        <dbReference type="ARBA" id="ARBA00004123"/>
    </source>
</evidence>
<name>A0A7N0RAC4_KALFE</name>
<comment type="subcellular location">
    <subcellularLocation>
        <location evidence="1 3">Nucleus</location>
    </subcellularLocation>
</comment>
<dbReference type="InterPro" id="IPR036600">
    <property type="entry name" value="PAH_sf"/>
</dbReference>
<dbReference type="InterPro" id="IPR003822">
    <property type="entry name" value="PAH"/>
</dbReference>
<dbReference type="GO" id="GO:0005634">
    <property type="term" value="C:nucleus"/>
    <property type="evidence" value="ECO:0007669"/>
    <property type="project" value="UniProtKB-SubCell"/>
</dbReference>
<accession>A0A7N0RAC4</accession>
<feature type="region of interest" description="Disordered" evidence="4">
    <location>
        <begin position="186"/>
        <end position="216"/>
    </location>
</feature>
<feature type="compositionally biased region" description="Acidic residues" evidence="4">
    <location>
        <begin position="198"/>
        <end position="216"/>
    </location>
</feature>
<dbReference type="AlphaFoldDB" id="A0A7N0RAC4"/>
<proteinExistence type="predicted"/>
<evidence type="ECO:0000256" key="3">
    <source>
        <dbReference type="PROSITE-ProRule" id="PRU00810"/>
    </source>
</evidence>
<organism evidence="5 6">
    <name type="scientific">Kalanchoe fedtschenkoi</name>
    <name type="common">Lavender scallops</name>
    <name type="synonym">South American air plant</name>
    <dbReference type="NCBI Taxonomy" id="63787"/>
    <lineage>
        <taxon>Eukaryota</taxon>
        <taxon>Viridiplantae</taxon>
        <taxon>Streptophyta</taxon>
        <taxon>Embryophyta</taxon>
        <taxon>Tracheophyta</taxon>
        <taxon>Spermatophyta</taxon>
        <taxon>Magnoliopsida</taxon>
        <taxon>eudicotyledons</taxon>
        <taxon>Gunneridae</taxon>
        <taxon>Pentapetalae</taxon>
        <taxon>Saxifragales</taxon>
        <taxon>Crassulaceae</taxon>
        <taxon>Kalanchoe</taxon>
    </lineage>
</organism>
<sequence>MAGSGSSSSGSFSRFPQSSEFPFPFRLFLFNFQSQPFPTMVFFLLRSTVRSPRYFYGMRILPSDIWPFFDPICRDVRQNDRVELRKLFEEFANARADLLEFEFEFLETVGYCPDAVRKFKNMLTVLFQGSHYIDKVRARLYDNTFGYIEWLANLIAYNKRVIHFSEFKRQVQDLFRGHPDLWEDFDRNLDRDMPESSSSDESDEEESDDMDAEKPQ</sequence>
<keyword evidence="6" id="KW-1185">Reference proteome</keyword>
<reference evidence="5" key="1">
    <citation type="submission" date="2021-01" db="UniProtKB">
        <authorList>
            <consortium name="EnsemblPlants"/>
        </authorList>
    </citation>
    <scope>IDENTIFICATION</scope>
</reference>
<dbReference type="Proteomes" id="UP000594263">
    <property type="component" value="Unplaced"/>
</dbReference>
<dbReference type="SUPFAM" id="SSF47762">
    <property type="entry name" value="PAH2 domain"/>
    <property type="match status" value="1"/>
</dbReference>
<dbReference type="GO" id="GO:0006355">
    <property type="term" value="P:regulation of DNA-templated transcription"/>
    <property type="evidence" value="ECO:0007669"/>
    <property type="project" value="InterPro"/>
</dbReference>
<evidence type="ECO:0000256" key="4">
    <source>
        <dbReference type="SAM" id="MobiDB-lite"/>
    </source>
</evidence>
<evidence type="ECO:0000313" key="6">
    <source>
        <dbReference type="Proteomes" id="UP000594263"/>
    </source>
</evidence>
<dbReference type="Gramene" id="Kaladp0006s0007.1.v1.1">
    <property type="protein sequence ID" value="Kaladp0006s0007.1.v1.1"/>
    <property type="gene ID" value="Kaladp0006s0007.v1.1"/>
</dbReference>
<evidence type="ECO:0000256" key="2">
    <source>
        <dbReference type="ARBA" id="ARBA00023242"/>
    </source>
</evidence>
<dbReference type="Pfam" id="PF02671">
    <property type="entry name" value="PAH"/>
    <property type="match status" value="1"/>
</dbReference>
<dbReference type="EnsemblPlants" id="Kaladp0006s0007.1.v1.1">
    <property type="protein sequence ID" value="Kaladp0006s0007.1.v1.1"/>
    <property type="gene ID" value="Kaladp0006s0007.v1.1"/>
</dbReference>
<dbReference type="Gene3D" id="1.20.1160.11">
    <property type="entry name" value="Paired amphipathic helix"/>
    <property type="match status" value="1"/>
</dbReference>
<keyword evidence="2 3" id="KW-0539">Nucleus</keyword>
<evidence type="ECO:0000313" key="5">
    <source>
        <dbReference type="EnsemblPlants" id="Kaladp0006s0007.1.v1.1"/>
    </source>
</evidence>
<dbReference type="PROSITE" id="PS51477">
    <property type="entry name" value="PAH"/>
    <property type="match status" value="1"/>
</dbReference>